<evidence type="ECO:0000256" key="2">
    <source>
        <dbReference type="SAM" id="MobiDB-lite"/>
    </source>
</evidence>
<dbReference type="InterPro" id="IPR019183">
    <property type="entry name" value="NAA25_NatB_aux_su"/>
</dbReference>
<organism evidence="3">
    <name type="scientific">Pinguiococcus pyrenoidosus</name>
    <dbReference type="NCBI Taxonomy" id="172671"/>
    <lineage>
        <taxon>Eukaryota</taxon>
        <taxon>Sar</taxon>
        <taxon>Stramenopiles</taxon>
        <taxon>Ochrophyta</taxon>
        <taxon>Pinguiophyceae</taxon>
        <taxon>Pinguiochrysidales</taxon>
        <taxon>Pinguiochrysidaceae</taxon>
        <taxon>Pinguiococcus</taxon>
    </lineage>
</organism>
<dbReference type="EMBL" id="HBEA01011607">
    <property type="protein sequence ID" value="CAD8259371.1"/>
    <property type="molecule type" value="Transcribed_RNA"/>
</dbReference>
<comment type="similarity">
    <text evidence="1">Belongs to the MDM20/NAA25 family.</text>
</comment>
<dbReference type="PANTHER" id="PTHR22767:SF3">
    <property type="entry name" value="N-ALPHA-ACETYLTRANSFERASE 25, NATB AUXILIARY SUBUNIT"/>
    <property type="match status" value="1"/>
</dbReference>
<sequence length="1159" mass="127719">MSGGGSSGNRRKLDAVYSALSEHNLPQAIKLSLRKDICNWDETKALRAHALQRLLRVDEALQLAREVASKTPTDVLVLEPLKNVFINSGQTEEAIEMLNNALQKCPESEDIARELYSLFVFVGDHLKQQRLGMTLSRTFDHRRYKFWTAVAVYMQVKKGGNERILALAERMIASIVLENRRNVSEGEVLLLVEIWTSQGKLEEALELLESLGDDQEGGSAAAGEPIDDEDTVGDTIGDFMRLQPMDAMDHAAQLLLRLDRPREAMGTACRLIEKQPDQWRFYETYFRAIRASCLADECSDRLDCLRQHLELAWETISQSQESDPKNRAAFLAPLELLVSTVGALTRIAALEEEPRAPLTVEEKLESILPIFKNINRLKGKEDLKLEVDGRMWNGPLPDGWSCGEQPGQSCAEELARLLEAYITRFSHKPACFADVTKFLPVLLVLDEAAVESLSLALAQKAIDWRDEMLALCSEDSALALQLNQAGEKEDDSAENGDGAREETDELLKKATDLLQRFTCIVRMLRFLDDRSSLGRVCGLRIGGTACGEPGGGRADCTGLVSSIIRIYETTKILNALATGGQREVQQGDGLLIVAADILLEAAAAEPASRLEHTIWALHLLERGVKSSPYNHRIRLQALLVYRALGAFLPAIEHYNELQVKQIQMDTLSYVIVPGLLRLGFFNEAQQQCDRVSRMHRSAARDAAEHCAKAVVRGNYLQGTEVMTFQRDRMDCSLQKALCHLEMVLLTLLTDVHQPEESATLLRRSFEEELAPLLKVDLLDLCEQGKEGDFLSSNFDLTIYDSIFTGSPRAGFPLYRARALKEYELKRCAVLLFRQRVGLIGALRYLLSADSLDEISLARRYIDVLSSTVNRSPEAWADEDGSAGGAAQGSEEANEGQRGGARTASSAGLCRLEGMAEWSGESNGDSEPQTDQTHLLWSLLRTALRAVQEVAAGKFSENAAVDVPLLRTVEESLVAYAETLHASDPVYLPISSSETPNVPAILSTAWLENASRFFHLGLTPLLLLLFKLADLLGLEKKSAATKKKAKKDGKKKGKKGRKQATSSAAAPSGSAENGSGGEATEAVRSLSRAVRSCIQALRDSLRSLSDATGKPLPVLDALPLGSEQLDPLWRSIMESQAQTCARLLVCARDKLVLIQDAGWD</sequence>
<proteinExistence type="inferred from homology"/>
<name>A0A7R9YDF9_9STRA</name>
<feature type="region of interest" description="Disordered" evidence="2">
    <location>
        <begin position="874"/>
        <end position="901"/>
    </location>
</feature>
<dbReference type="InterPro" id="IPR011990">
    <property type="entry name" value="TPR-like_helical_dom_sf"/>
</dbReference>
<accession>A0A7R9YDF9</accession>
<gene>
    <name evidence="3" type="ORF">PPYR1160_LOCUS8873</name>
</gene>
<feature type="compositionally biased region" description="Basic residues" evidence="2">
    <location>
        <begin position="1039"/>
        <end position="1057"/>
    </location>
</feature>
<dbReference type="PANTHER" id="PTHR22767">
    <property type="entry name" value="N-TERMINAL ACETYLTRANSFERASE-RELATED"/>
    <property type="match status" value="1"/>
</dbReference>
<dbReference type="AlphaFoldDB" id="A0A7R9YDF9"/>
<evidence type="ECO:0000256" key="1">
    <source>
        <dbReference type="ARBA" id="ARBA00006298"/>
    </source>
</evidence>
<evidence type="ECO:0000313" key="3">
    <source>
        <dbReference type="EMBL" id="CAD8259371.1"/>
    </source>
</evidence>
<dbReference type="GO" id="GO:0031416">
    <property type="term" value="C:NatB complex"/>
    <property type="evidence" value="ECO:0007669"/>
    <property type="project" value="TreeGrafter"/>
</dbReference>
<evidence type="ECO:0008006" key="4">
    <source>
        <dbReference type="Google" id="ProtNLM"/>
    </source>
</evidence>
<reference evidence="3" key="1">
    <citation type="submission" date="2021-01" db="EMBL/GenBank/DDBJ databases">
        <authorList>
            <person name="Corre E."/>
            <person name="Pelletier E."/>
            <person name="Niang G."/>
            <person name="Scheremetjew M."/>
            <person name="Finn R."/>
            <person name="Kale V."/>
            <person name="Holt S."/>
            <person name="Cochrane G."/>
            <person name="Meng A."/>
            <person name="Brown T."/>
            <person name="Cohen L."/>
        </authorList>
    </citation>
    <scope>NUCLEOTIDE SEQUENCE</scope>
    <source>
        <strain evidence="3">CCMP2078</strain>
    </source>
</reference>
<dbReference type="Gene3D" id="1.25.40.1040">
    <property type="match status" value="1"/>
</dbReference>
<dbReference type="SUPFAM" id="SSF48452">
    <property type="entry name" value="TPR-like"/>
    <property type="match status" value="1"/>
</dbReference>
<protein>
    <recommendedName>
        <fullName evidence="4">N-terminal acetyltransferase B complex subunit NAA25 homolog</fullName>
    </recommendedName>
</protein>
<feature type="region of interest" description="Disordered" evidence="2">
    <location>
        <begin position="1039"/>
        <end position="1079"/>
    </location>
</feature>
<feature type="compositionally biased region" description="Low complexity" evidence="2">
    <location>
        <begin position="1059"/>
        <end position="1079"/>
    </location>
</feature>
<dbReference type="Pfam" id="PF09797">
    <property type="entry name" value="NatB_MDM20"/>
    <property type="match status" value="1"/>
</dbReference>